<dbReference type="EMBL" id="CAEZVD010000032">
    <property type="protein sequence ID" value="CAB4619698.1"/>
    <property type="molecule type" value="Genomic_DNA"/>
</dbReference>
<dbReference type="GO" id="GO:0016491">
    <property type="term" value="F:oxidoreductase activity"/>
    <property type="evidence" value="ECO:0007669"/>
    <property type="project" value="InterPro"/>
</dbReference>
<evidence type="ECO:0000256" key="2">
    <source>
        <dbReference type="ARBA" id="ARBA00022748"/>
    </source>
</evidence>
<name>A0A6J6IEG7_9ZZZZ</name>
<sequence>MKLRYRTIALITLIAMIGALSLSLTGCAANDPLAQQYKAGDNKNYIAGDGAVTEFAKENRGEVVKWSGTTVTGETISSTDLAGVVTVMNFWYAACAPCRAEAPDLVALQEANKDVQFIGVNVRDSAETANAFERNFEITWPSIVDAQTGSVLLAFTGIVTPQAVPTTIVIGKDGKVSARVLGRIDKSILGTLIKTAVNE</sequence>
<dbReference type="Gene3D" id="3.40.30.10">
    <property type="entry name" value="Glutaredoxin"/>
    <property type="match status" value="1"/>
</dbReference>
<protein>
    <submittedName>
        <fullName evidence="6">Unannotated protein</fullName>
    </submittedName>
</protein>
<evidence type="ECO:0000256" key="3">
    <source>
        <dbReference type="ARBA" id="ARBA00023157"/>
    </source>
</evidence>
<dbReference type="PANTHER" id="PTHR42852">
    <property type="entry name" value="THIOL:DISULFIDE INTERCHANGE PROTEIN DSBE"/>
    <property type="match status" value="1"/>
</dbReference>
<keyword evidence="3" id="KW-1015">Disulfide bond</keyword>
<feature type="domain" description="Thioredoxin" evidence="5">
    <location>
        <begin position="45"/>
        <end position="198"/>
    </location>
</feature>
<dbReference type="InterPro" id="IPR050553">
    <property type="entry name" value="Thioredoxin_ResA/DsbE_sf"/>
</dbReference>
<keyword evidence="2" id="KW-0201">Cytochrome c-type biogenesis</keyword>
<reference evidence="6" key="1">
    <citation type="submission" date="2020-05" db="EMBL/GenBank/DDBJ databases">
        <authorList>
            <person name="Chiriac C."/>
            <person name="Salcher M."/>
            <person name="Ghai R."/>
            <person name="Kavagutti S V."/>
        </authorList>
    </citation>
    <scope>NUCLEOTIDE SEQUENCE</scope>
</reference>
<organism evidence="6">
    <name type="scientific">freshwater metagenome</name>
    <dbReference type="NCBI Taxonomy" id="449393"/>
    <lineage>
        <taxon>unclassified sequences</taxon>
        <taxon>metagenomes</taxon>
        <taxon>ecological metagenomes</taxon>
    </lineage>
</organism>
<comment type="subcellular location">
    <subcellularLocation>
        <location evidence="1">Cell envelope</location>
    </subcellularLocation>
</comment>
<keyword evidence="4" id="KW-0676">Redox-active center</keyword>
<dbReference type="InterPro" id="IPR036249">
    <property type="entry name" value="Thioredoxin-like_sf"/>
</dbReference>
<dbReference type="GO" id="GO:0030313">
    <property type="term" value="C:cell envelope"/>
    <property type="evidence" value="ECO:0007669"/>
    <property type="project" value="UniProtKB-SubCell"/>
</dbReference>
<dbReference type="SUPFAM" id="SSF52833">
    <property type="entry name" value="Thioredoxin-like"/>
    <property type="match status" value="1"/>
</dbReference>
<accession>A0A6J6IEG7</accession>
<dbReference type="PROSITE" id="PS51257">
    <property type="entry name" value="PROKAR_LIPOPROTEIN"/>
    <property type="match status" value="1"/>
</dbReference>
<dbReference type="PANTHER" id="PTHR42852:SF6">
    <property type="entry name" value="THIOL:DISULFIDE INTERCHANGE PROTEIN DSBE"/>
    <property type="match status" value="1"/>
</dbReference>
<proteinExistence type="predicted"/>
<gene>
    <name evidence="6" type="ORF">UFOPK1909_00469</name>
</gene>
<dbReference type="PROSITE" id="PS51352">
    <property type="entry name" value="THIOREDOXIN_2"/>
    <property type="match status" value="1"/>
</dbReference>
<evidence type="ECO:0000313" key="6">
    <source>
        <dbReference type="EMBL" id="CAB4619698.1"/>
    </source>
</evidence>
<dbReference type="InterPro" id="IPR013766">
    <property type="entry name" value="Thioredoxin_domain"/>
</dbReference>
<dbReference type="AlphaFoldDB" id="A0A6J6IEG7"/>
<evidence type="ECO:0000256" key="4">
    <source>
        <dbReference type="ARBA" id="ARBA00023284"/>
    </source>
</evidence>
<evidence type="ECO:0000259" key="5">
    <source>
        <dbReference type="PROSITE" id="PS51352"/>
    </source>
</evidence>
<dbReference type="InterPro" id="IPR000866">
    <property type="entry name" value="AhpC/TSA"/>
</dbReference>
<dbReference type="CDD" id="cd02966">
    <property type="entry name" value="TlpA_like_family"/>
    <property type="match status" value="1"/>
</dbReference>
<dbReference type="GO" id="GO:0016209">
    <property type="term" value="F:antioxidant activity"/>
    <property type="evidence" value="ECO:0007669"/>
    <property type="project" value="InterPro"/>
</dbReference>
<dbReference type="GO" id="GO:0017004">
    <property type="term" value="P:cytochrome complex assembly"/>
    <property type="evidence" value="ECO:0007669"/>
    <property type="project" value="UniProtKB-KW"/>
</dbReference>
<evidence type="ECO:0000256" key="1">
    <source>
        <dbReference type="ARBA" id="ARBA00004196"/>
    </source>
</evidence>
<dbReference type="Pfam" id="PF00578">
    <property type="entry name" value="AhpC-TSA"/>
    <property type="match status" value="1"/>
</dbReference>